<dbReference type="GO" id="GO:0042765">
    <property type="term" value="C:GPI-anchor transamidase complex"/>
    <property type="evidence" value="ECO:0007669"/>
    <property type="project" value="InterPro"/>
</dbReference>
<feature type="transmembrane region" description="Helical" evidence="1">
    <location>
        <begin position="293"/>
        <end position="323"/>
    </location>
</feature>
<reference evidence="2 3" key="1">
    <citation type="journal article" date="2018" name="Nat. Ecol. Evol.">
        <title>Shark genomes provide insights into elasmobranch evolution and the origin of vertebrates.</title>
        <authorList>
            <person name="Hara Y"/>
            <person name="Yamaguchi K"/>
            <person name="Onimaru K"/>
            <person name="Kadota M"/>
            <person name="Koyanagi M"/>
            <person name="Keeley SD"/>
            <person name="Tatsumi K"/>
            <person name="Tanaka K"/>
            <person name="Motone F"/>
            <person name="Kageyama Y"/>
            <person name="Nozu R"/>
            <person name="Adachi N"/>
            <person name="Nishimura O"/>
            <person name="Nakagawa R"/>
            <person name="Tanegashima C"/>
            <person name="Kiyatake I"/>
            <person name="Matsumoto R"/>
            <person name="Murakumo K"/>
            <person name="Nishida K"/>
            <person name="Terakita A"/>
            <person name="Kuratani S"/>
            <person name="Sato K"/>
            <person name="Hyodo S Kuraku.S."/>
        </authorList>
    </citation>
    <scope>NUCLEOTIDE SEQUENCE [LARGE SCALE GENOMIC DNA]</scope>
</reference>
<feature type="transmembrane region" description="Helical" evidence="1">
    <location>
        <begin position="84"/>
        <end position="106"/>
    </location>
</feature>
<dbReference type="AlphaFoldDB" id="A0A401RR70"/>
<dbReference type="OMA" id="MIGMEAW"/>
<feature type="transmembrane region" description="Helical" evidence="1">
    <location>
        <begin position="388"/>
        <end position="410"/>
    </location>
</feature>
<dbReference type="Proteomes" id="UP000287033">
    <property type="component" value="Unassembled WGS sequence"/>
</dbReference>
<organism evidence="2 3">
    <name type="scientific">Chiloscyllium punctatum</name>
    <name type="common">Brownbanded bambooshark</name>
    <name type="synonym">Hemiscyllium punctatum</name>
    <dbReference type="NCBI Taxonomy" id="137246"/>
    <lineage>
        <taxon>Eukaryota</taxon>
        <taxon>Metazoa</taxon>
        <taxon>Chordata</taxon>
        <taxon>Craniata</taxon>
        <taxon>Vertebrata</taxon>
        <taxon>Chondrichthyes</taxon>
        <taxon>Elasmobranchii</taxon>
        <taxon>Galeomorphii</taxon>
        <taxon>Galeoidea</taxon>
        <taxon>Orectolobiformes</taxon>
        <taxon>Hemiscylliidae</taxon>
        <taxon>Chiloscyllium</taxon>
    </lineage>
</organism>
<dbReference type="PANTHER" id="PTHR13304:SF0">
    <property type="entry name" value="GLYCOSYLPHOSPHATIDYLINOSITOL ANCHOR ATTACHMENT 1 PROTEIN"/>
    <property type="match status" value="1"/>
</dbReference>
<evidence type="ECO:0000313" key="3">
    <source>
        <dbReference type="Proteomes" id="UP000287033"/>
    </source>
</evidence>
<evidence type="ECO:0000256" key="1">
    <source>
        <dbReference type="SAM" id="Phobius"/>
    </source>
</evidence>
<keyword evidence="1" id="KW-0812">Transmembrane</keyword>
<dbReference type="STRING" id="137246.A0A401RR70"/>
<dbReference type="Gene3D" id="3.40.630.10">
    <property type="entry name" value="Zn peptidases"/>
    <property type="match status" value="1"/>
</dbReference>
<proteinExistence type="predicted"/>
<dbReference type="PANTHER" id="PTHR13304">
    <property type="entry name" value="GLYCOSYLPHOSPHATIDYLINOSITOL ANCHOR ATTACHMENT 1 PROTEIN"/>
    <property type="match status" value="1"/>
</dbReference>
<name>A0A401RR70_CHIPU</name>
<evidence type="ECO:0008006" key="4">
    <source>
        <dbReference type="Google" id="ProtNLM"/>
    </source>
</evidence>
<accession>A0A401RR70</accession>
<gene>
    <name evidence="2" type="ORF">chiPu_0018776</name>
</gene>
<dbReference type="Pfam" id="PF04114">
    <property type="entry name" value="Gaa1"/>
    <property type="match status" value="2"/>
</dbReference>
<keyword evidence="1" id="KW-1133">Transmembrane helix</keyword>
<protein>
    <recommendedName>
        <fullName evidence="4">Glycosylphosphatidylinositol anchor attachment 1 protein</fullName>
    </recommendedName>
</protein>
<keyword evidence="1" id="KW-0472">Membrane</keyword>
<keyword evidence="3" id="KW-1185">Reference proteome</keyword>
<sequence>MCAALYCPGGAASGLRREVSVRGGVGWGRSEPPFPSSGVGTCQYSHSVPLPPVSLSQVAEMGLLSDPNRRQVLTNLLTRMNTPLCFMCYIAGVSWFMGLAFEPFILRMYTSENAMGSTMVDENFVYGDRALSYAREFSAHGKKAGEMPVEWLVKTMSGLGLETHTQTFSRTLPFPDEIRERYMVKGTNVYGILRASRAASTESIVLSTPVGIRQNSQAAGLLLALASYFRGQIHWAKDIIFLFNDHDMIGMEAWLEAYHDVNVTACVLCCFPDSGLPTELAAHGWMTLKLISVLYLALLLGCITLINFSLGFILAVTLIPAAALAEPAPHRTLKALFLILMSPITILLMCIYLYHELAEYPITLLECWQLLLQAVAESILDHHLYSSIVYPFVVFFIYPCWLLLWNVVFWN</sequence>
<dbReference type="OrthoDB" id="445301at2759"/>
<dbReference type="InterPro" id="IPR007246">
    <property type="entry name" value="Gaa1"/>
</dbReference>
<dbReference type="EMBL" id="BEZZ01001689">
    <property type="protein sequence ID" value="GCC20160.1"/>
    <property type="molecule type" value="Genomic_DNA"/>
</dbReference>
<feature type="transmembrane region" description="Helical" evidence="1">
    <location>
        <begin position="335"/>
        <end position="355"/>
    </location>
</feature>
<comment type="caution">
    <text evidence="2">The sequence shown here is derived from an EMBL/GenBank/DDBJ whole genome shotgun (WGS) entry which is preliminary data.</text>
</comment>
<evidence type="ECO:0000313" key="2">
    <source>
        <dbReference type="EMBL" id="GCC20160.1"/>
    </source>
</evidence>
<dbReference type="GO" id="GO:0016255">
    <property type="term" value="P:attachment of GPI anchor to protein"/>
    <property type="evidence" value="ECO:0007669"/>
    <property type="project" value="TreeGrafter"/>
</dbReference>